<reference evidence="2 3" key="1">
    <citation type="submission" date="2016-11" db="EMBL/GenBank/DDBJ databases">
        <authorList>
            <person name="Jaros S."/>
            <person name="Januszkiewicz K."/>
            <person name="Wedrychowicz H."/>
        </authorList>
    </citation>
    <scope>NUCLEOTIDE SEQUENCE [LARGE SCALE GENOMIC DNA]</scope>
    <source>
        <strain evidence="2 3">GAS242</strain>
    </source>
</reference>
<protein>
    <submittedName>
        <fullName evidence="2">Uncharacterized protein</fullName>
    </submittedName>
</protein>
<organism evidence="2 3">
    <name type="scientific">Bradyrhizobium erythrophlei</name>
    <dbReference type="NCBI Taxonomy" id="1437360"/>
    <lineage>
        <taxon>Bacteria</taxon>
        <taxon>Pseudomonadati</taxon>
        <taxon>Pseudomonadota</taxon>
        <taxon>Alphaproteobacteria</taxon>
        <taxon>Hyphomicrobiales</taxon>
        <taxon>Nitrobacteraceae</taxon>
        <taxon>Bradyrhizobium</taxon>
    </lineage>
</organism>
<gene>
    <name evidence="2" type="ORF">SAMN05444169_1565</name>
</gene>
<evidence type="ECO:0000313" key="3">
    <source>
        <dbReference type="Proteomes" id="UP000190675"/>
    </source>
</evidence>
<dbReference type="AlphaFoldDB" id="A0A1M5IHP7"/>
<sequence>MRRICFGLAIASVAILGGSASMAPAIAAPPTVTPSPGYDARLQEQRAAQTYSAAPVSEPLVRYPWPRPRHHARRVHEGAY</sequence>
<dbReference type="Proteomes" id="UP000190675">
    <property type="component" value="Chromosome I"/>
</dbReference>
<evidence type="ECO:0000256" key="1">
    <source>
        <dbReference type="SAM" id="SignalP"/>
    </source>
</evidence>
<feature type="chain" id="PRO_5012160594" evidence="1">
    <location>
        <begin position="28"/>
        <end position="80"/>
    </location>
</feature>
<dbReference type="EMBL" id="LT670818">
    <property type="protein sequence ID" value="SHG27559.1"/>
    <property type="molecule type" value="Genomic_DNA"/>
</dbReference>
<evidence type="ECO:0000313" key="2">
    <source>
        <dbReference type="EMBL" id="SHG27559.1"/>
    </source>
</evidence>
<feature type="signal peptide" evidence="1">
    <location>
        <begin position="1"/>
        <end position="27"/>
    </location>
</feature>
<proteinExistence type="predicted"/>
<dbReference type="RefSeq" id="WP_079565464.1">
    <property type="nucleotide sequence ID" value="NZ_LT670818.1"/>
</dbReference>
<accession>A0A1M5IHP7</accession>
<name>A0A1M5IHP7_9BRAD</name>
<keyword evidence="1" id="KW-0732">Signal</keyword>